<gene>
    <name evidence="1" type="ORF">PhiH1_390</name>
</gene>
<evidence type="ECO:0000313" key="2">
    <source>
        <dbReference type="Proteomes" id="UP000277198"/>
    </source>
</evidence>
<keyword evidence="2" id="KW-1185">Reference proteome</keyword>
<reference evidence="1 2" key="1">
    <citation type="journal article" date="2018" name="Genes (Basel)">
        <title>Complete Genome Sequence of the Model Halovirus PhiH1 (PhiH1).</title>
        <authorList>
            <person name="Dyall-Smith M."/>
            <person name="Pfeifer F."/>
            <person name="Witte A."/>
            <person name="Oesterhelt D."/>
            <person name="Pfeiffer F."/>
        </authorList>
    </citation>
    <scope>NUCLEOTIDE SEQUENCE [LARGE SCALE GENOMIC DNA]</scope>
    <source>
        <strain evidence="1">Variant phiH1</strain>
    </source>
</reference>
<dbReference type="EMBL" id="MK002701">
    <property type="protein sequence ID" value="AYM00324.1"/>
    <property type="molecule type" value="Genomic_DNA"/>
</dbReference>
<dbReference type="Proteomes" id="UP000277198">
    <property type="component" value="Segment"/>
</dbReference>
<protein>
    <submittedName>
        <fullName evidence="1">Uncharacterized protein</fullName>
    </submittedName>
</protein>
<organismHost>
    <name type="scientific">Halobacterium salinarum</name>
    <name type="common">Halobacterium halobium</name>
    <dbReference type="NCBI Taxonomy" id="2242"/>
</organismHost>
<evidence type="ECO:0000313" key="1">
    <source>
        <dbReference type="EMBL" id="AYM00324.1"/>
    </source>
</evidence>
<accession>A0A3G1ZKV2</accession>
<name>A0A3G1ZKV2_BPPHH</name>
<organism evidence="1 2">
    <name type="scientific">Halobacterium phage phiH</name>
    <name type="common">Bacteriophage phi-H</name>
    <dbReference type="NCBI Taxonomy" id="169684"/>
    <lineage>
        <taxon>Viruses</taxon>
        <taxon>Duplodnaviria</taxon>
        <taxon>Heunggongvirae</taxon>
        <taxon>Uroviricota</taxon>
        <taxon>Caudoviricetes</taxon>
        <taxon>Vertoviridae</taxon>
        <taxon>Myohalovirus</taxon>
        <taxon>Myohalovirus spontanei</taxon>
        <taxon>Myohalovirus phiH</taxon>
    </lineage>
</organism>
<sequence length="57" mass="6508">MLKMNPERRLREAAKQIRIARDDLPGQTESEQEEQAVLRIAQLSVEEVATSLEEDDA</sequence>
<proteinExistence type="predicted"/>